<dbReference type="SUPFAM" id="SSF51735">
    <property type="entry name" value="NAD(P)-binding Rossmann-fold domains"/>
    <property type="match status" value="1"/>
</dbReference>
<evidence type="ECO:0000259" key="1">
    <source>
        <dbReference type="Pfam" id="PF22917"/>
    </source>
</evidence>
<evidence type="ECO:0000313" key="2">
    <source>
        <dbReference type="EMBL" id="MBB2191481.1"/>
    </source>
</evidence>
<dbReference type="Proteomes" id="UP000555756">
    <property type="component" value="Unassembled WGS sequence"/>
</dbReference>
<dbReference type="RefSeq" id="WP_244960011.1">
    <property type="nucleotide sequence ID" value="NZ_JABEQF010000016.1"/>
</dbReference>
<proteinExistence type="predicted"/>
<reference evidence="2 3" key="1">
    <citation type="submission" date="2020-04" db="EMBL/GenBank/DDBJ databases">
        <title>Description of novel Gluconacetobacter.</title>
        <authorList>
            <person name="Sombolestani A."/>
        </authorList>
    </citation>
    <scope>NUCLEOTIDE SEQUENCE [LARGE SCALE GENOMIC DNA]</scope>
    <source>
        <strain evidence="2 3">LMG 21311</strain>
    </source>
</reference>
<organism evidence="2 3">
    <name type="scientific">Gluconacetobacter azotocaptans</name>
    <dbReference type="NCBI Taxonomy" id="142834"/>
    <lineage>
        <taxon>Bacteria</taxon>
        <taxon>Pseudomonadati</taxon>
        <taxon>Pseudomonadota</taxon>
        <taxon>Alphaproteobacteria</taxon>
        <taxon>Acetobacterales</taxon>
        <taxon>Acetobacteraceae</taxon>
        <taxon>Gluconacetobacter</taxon>
    </lineage>
</organism>
<sequence>MGLPGVSKRHVSSPFKRGTDLVHKALVAGANGIIGKALLEELARAPGWEAQGLSRSHGDILADLSDAPHTRKALEGAADCTHLFYAAYGSGGGLAEEDTRNSAMLRNLLDGLKHVGAPLTRVVLYQGAKVYGVHLGPVSTPFYEDENPRPIGPNFYFTQERELQARHEAGGPAWTILRPDVVVGDAAGNAMNIATVIGAYAAICAADQAAFRFPGSYKTYDRCLAQVTDAHALARASLWAATSEAAVGQAFNYVHAPFRWRRIWERLAQHFGLAVGEPIPFSLAGHMPALAPIWGQIGKHLVQPDFAKAVGWGFGDFVFGTEVDVVSDMTKIRLAGYTEDADPLAVLINAIERQQKQGVIPRVGLREG</sequence>
<dbReference type="Pfam" id="PF22917">
    <property type="entry name" value="PRISE"/>
    <property type="match status" value="1"/>
</dbReference>
<keyword evidence="3" id="KW-1185">Reference proteome</keyword>
<evidence type="ECO:0000313" key="3">
    <source>
        <dbReference type="Proteomes" id="UP000555756"/>
    </source>
</evidence>
<comment type="caution">
    <text evidence="2">The sequence shown here is derived from an EMBL/GenBank/DDBJ whole genome shotgun (WGS) entry which is preliminary data.</text>
</comment>
<accession>A0A7W4JV40</accession>
<dbReference type="PANTHER" id="PTHR32487:SF0">
    <property type="entry name" value="3-OXO-DELTA(4,5)-STEROID 5-BETA-REDUCTASE"/>
    <property type="match status" value="1"/>
</dbReference>
<dbReference type="EMBL" id="JABEQF010000016">
    <property type="protein sequence ID" value="MBB2191481.1"/>
    <property type="molecule type" value="Genomic_DNA"/>
</dbReference>
<dbReference type="InterPro" id="IPR036291">
    <property type="entry name" value="NAD(P)-bd_dom_sf"/>
</dbReference>
<dbReference type="PANTHER" id="PTHR32487">
    <property type="entry name" value="3-OXO-DELTA(4,5)-STEROID 5-BETA-REDUCTASE"/>
    <property type="match status" value="1"/>
</dbReference>
<protein>
    <submittedName>
        <fullName evidence="2">NAD-dependent epimerase/dehydratase family protein</fullName>
    </submittedName>
</protein>
<feature type="domain" description="PRISE-like Rossmann-fold" evidence="1">
    <location>
        <begin position="79"/>
        <end position="274"/>
    </location>
</feature>
<name>A0A7W4JV40_9PROT</name>
<dbReference type="AlphaFoldDB" id="A0A7W4JV40"/>
<gene>
    <name evidence="2" type="ORF">HLH34_16210</name>
</gene>
<dbReference type="Gene3D" id="3.40.50.720">
    <property type="entry name" value="NAD(P)-binding Rossmann-like Domain"/>
    <property type="match status" value="1"/>
</dbReference>
<dbReference type="InterPro" id="IPR055222">
    <property type="entry name" value="PRISE-like_Rossmann-fold"/>
</dbReference>